<dbReference type="SMART" id="SM00471">
    <property type="entry name" value="HDc"/>
    <property type="match status" value="1"/>
</dbReference>
<feature type="transmembrane region" description="Helical" evidence="1">
    <location>
        <begin position="46"/>
        <end position="67"/>
    </location>
</feature>
<evidence type="ECO:0000259" key="2">
    <source>
        <dbReference type="PROSITE" id="PS51832"/>
    </source>
</evidence>
<reference evidence="3 4" key="1">
    <citation type="submission" date="2015-06" db="EMBL/GenBank/DDBJ databases">
        <title>Genome sequencing of Thermotogales isolates from hydrothermal vents.</title>
        <authorList>
            <person name="Haverkamp T.H."/>
            <person name="Kublanov I.V."/>
            <person name="Nesbo C.L."/>
        </authorList>
    </citation>
    <scope>NUCLEOTIDE SEQUENCE [LARGE SCALE GENOMIC DNA]</scope>
    <source>
        <strain evidence="4">ik275mar</strain>
    </source>
</reference>
<accession>A0ABX3IHG9</accession>
<feature type="transmembrane region" description="Helical" evidence="1">
    <location>
        <begin position="200"/>
        <end position="217"/>
    </location>
</feature>
<dbReference type="NCBIfam" id="TIGR00277">
    <property type="entry name" value="HDIG"/>
    <property type="match status" value="1"/>
</dbReference>
<evidence type="ECO:0000313" key="4">
    <source>
        <dbReference type="Proteomes" id="UP000242616"/>
    </source>
</evidence>
<dbReference type="Proteomes" id="UP000242616">
    <property type="component" value="Unassembled WGS sequence"/>
</dbReference>
<dbReference type="InterPro" id="IPR037522">
    <property type="entry name" value="HD_GYP_dom"/>
</dbReference>
<dbReference type="Pfam" id="PF20972">
    <property type="entry name" value="MASE9"/>
    <property type="match status" value="1"/>
</dbReference>
<dbReference type="Gene3D" id="1.10.3210.10">
    <property type="entry name" value="Hypothetical protein af1432"/>
    <property type="match status" value="1"/>
</dbReference>
<keyword evidence="1" id="KW-1133">Transmembrane helix</keyword>
<dbReference type="PROSITE" id="PS51832">
    <property type="entry name" value="HD_GYP"/>
    <property type="match status" value="1"/>
</dbReference>
<dbReference type="PANTHER" id="PTHR43155">
    <property type="entry name" value="CYCLIC DI-GMP PHOSPHODIESTERASE PA4108-RELATED"/>
    <property type="match status" value="1"/>
</dbReference>
<gene>
    <name evidence="3" type="ORF">XJ44_05710</name>
</gene>
<keyword evidence="1" id="KW-0812">Transmembrane</keyword>
<organism evidence="3 4">
    <name type="scientific">Thermosipho affectus</name>
    <dbReference type="NCBI Taxonomy" id="660294"/>
    <lineage>
        <taxon>Bacteria</taxon>
        <taxon>Thermotogati</taxon>
        <taxon>Thermotogota</taxon>
        <taxon>Thermotogae</taxon>
        <taxon>Thermotogales</taxon>
        <taxon>Fervidobacteriaceae</taxon>
        <taxon>Thermosipho</taxon>
    </lineage>
</organism>
<dbReference type="EMBL" id="LBFC01000018">
    <property type="protein sequence ID" value="ONN27273.1"/>
    <property type="molecule type" value="Genomic_DNA"/>
</dbReference>
<feature type="domain" description="HD-GYP" evidence="2">
    <location>
        <begin position="245"/>
        <end position="433"/>
    </location>
</feature>
<comment type="caution">
    <text evidence="3">The sequence shown here is derived from an EMBL/GenBank/DDBJ whole genome shotgun (WGS) entry which is preliminary data.</text>
</comment>
<dbReference type="PANTHER" id="PTHR43155:SF2">
    <property type="entry name" value="CYCLIC DI-GMP PHOSPHODIESTERASE PA4108"/>
    <property type="match status" value="1"/>
</dbReference>
<keyword evidence="1" id="KW-0472">Membrane</keyword>
<name>A0ABX3IHG9_9BACT</name>
<feature type="transmembrane region" description="Helical" evidence="1">
    <location>
        <begin position="124"/>
        <end position="146"/>
    </location>
</feature>
<dbReference type="InterPro" id="IPR006675">
    <property type="entry name" value="HDIG_dom"/>
</dbReference>
<evidence type="ECO:0000256" key="1">
    <source>
        <dbReference type="SAM" id="Phobius"/>
    </source>
</evidence>
<feature type="transmembrane region" description="Helical" evidence="1">
    <location>
        <begin position="158"/>
        <end position="180"/>
    </location>
</feature>
<sequence length="433" mass="50215">MGNFLKNLDLKKNRLFIYVCFLGALYALLLFLSIRKNGFDLFDINFYLMIAFYIAFELVLVNLQTFIEKKFEEKEKKFDLILSAGMIISIISAGILNISNAMLLPLISFLFLKPKVLFSKNYHFFVFNTSMIGLLIFIVSKLFHWGSFIMKNILLSSIYVVVLSVFYTFFNFSFVFLFLYFFYNGSFKACVRQVFGEGRFFNSIFTSLNIFVVYFLYRLVGVSAIPITFFTIVSVQLGNYYATKYRNAKVDFLTVLTKSLEEKDSYTFGHGENVSKLAVKVAKELGFPDKDLKLIEIAGVLHDVGKIGIPDIILLKTDKLSFEEYEIMKEHSKKGYEILKNITEYKDTIAKWVLHHHERWDGKGYPDGLSKEDIPVVSRILTICDVFDALTSDRTYRKAWKKERAILFIEENSGVIFDPKIVKIFLSLVRSEY</sequence>
<feature type="transmembrane region" description="Helical" evidence="1">
    <location>
        <begin position="87"/>
        <end position="112"/>
    </location>
</feature>
<evidence type="ECO:0000313" key="3">
    <source>
        <dbReference type="EMBL" id="ONN27273.1"/>
    </source>
</evidence>
<feature type="transmembrane region" description="Helical" evidence="1">
    <location>
        <begin position="223"/>
        <end position="242"/>
    </location>
</feature>
<dbReference type="SUPFAM" id="SSF109604">
    <property type="entry name" value="HD-domain/PDEase-like"/>
    <property type="match status" value="1"/>
</dbReference>
<dbReference type="Pfam" id="PF13487">
    <property type="entry name" value="HD_5"/>
    <property type="match status" value="1"/>
</dbReference>
<dbReference type="InterPro" id="IPR003607">
    <property type="entry name" value="HD/PDEase_dom"/>
</dbReference>
<dbReference type="CDD" id="cd00077">
    <property type="entry name" value="HDc"/>
    <property type="match status" value="1"/>
</dbReference>
<dbReference type="InterPro" id="IPR048430">
    <property type="entry name" value="MASE9"/>
</dbReference>
<protein>
    <submittedName>
        <fullName evidence="3">Phosphohydrolase</fullName>
    </submittedName>
</protein>
<feature type="transmembrane region" description="Helical" evidence="1">
    <location>
        <begin position="15"/>
        <end position="34"/>
    </location>
</feature>
<keyword evidence="4" id="KW-1185">Reference proteome</keyword>
<proteinExistence type="predicted"/>